<evidence type="ECO:0000256" key="11">
    <source>
        <dbReference type="RuleBase" id="RU363063"/>
    </source>
</evidence>
<dbReference type="Pfam" id="PF01762">
    <property type="entry name" value="Galactosyl_T"/>
    <property type="match status" value="1"/>
</dbReference>
<comment type="similarity">
    <text evidence="2 11">Belongs to the glycosyltransferase 31 family.</text>
</comment>
<dbReference type="GO" id="GO:0006493">
    <property type="term" value="P:protein O-linked glycosylation"/>
    <property type="evidence" value="ECO:0007669"/>
    <property type="project" value="TreeGrafter"/>
</dbReference>
<dbReference type="AlphaFoldDB" id="A0A8J1Y281"/>
<keyword evidence="4" id="KW-0808">Transferase</keyword>
<keyword evidence="5 11" id="KW-0812">Transmembrane</keyword>
<dbReference type="EC" id="2.4.1.-" evidence="11"/>
<dbReference type="GO" id="GO:0016758">
    <property type="term" value="F:hexosyltransferase activity"/>
    <property type="evidence" value="ECO:0007669"/>
    <property type="project" value="InterPro"/>
</dbReference>
<dbReference type="InterPro" id="IPR002659">
    <property type="entry name" value="Glyco_trans_31"/>
</dbReference>
<organism evidence="12 13">
    <name type="scientific">Owenia fusiformis</name>
    <name type="common">Polychaete worm</name>
    <dbReference type="NCBI Taxonomy" id="6347"/>
    <lineage>
        <taxon>Eukaryota</taxon>
        <taxon>Metazoa</taxon>
        <taxon>Spiralia</taxon>
        <taxon>Lophotrochozoa</taxon>
        <taxon>Annelida</taxon>
        <taxon>Polychaeta</taxon>
        <taxon>Sedentaria</taxon>
        <taxon>Canalipalpata</taxon>
        <taxon>Sabellida</taxon>
        <taxon>Oweniida</taxon>
        <taxon>Oweniidae</taxon>
        <taxon>Owenia</taxon>
    </lineage>
</organism>
<evidence type="ECO:0000313" key="13">
    <source>
        <dbReference type="Proteomes" id="UP000749559"/>
    </source>
</evidence>
<gene>
    <name evidence="12" type="ORF">OFUS_LOCUS740</name>
</gene>
<dbReference type="FunFam" id="3.90.550.50:FF:000001">
    <property type="entry name" value="Hexosyltransferase"/>
    <property type="match status" value="1"/>
</dbReference>
<accession>A0A8J1Y281</accession>
<dbReference type="Proteomes" id="UP000749559">
    <property type="component" value="Unassembled WGS sequence"/>
</dbReference>
<evidence type="ECO:0000313" key="12">
    <source>
        <dbReference type="EMBL" id="CAH1773095.1"/>
    </source>
</evidence>
<proteinExistence type="inferred from homology"/>
<dbReference type="GO" id="GO:0000139">
    <property type="term" value="C:Golgi membrane"/>
    <property type="evidence" value="ECO:0007669"/>
    <property type="project" value="UniProtKB-SubCell"/>
</dbReference>
<evidence type="ECO:0000256" key="9">
    <source>
        <dbReference type="ARBA" id="ARBA00023136"/>
    </source>
</evidence>
<keyword evidence="10" id="KW-0325">Glycoprotein</keyword>
<keyword evidence="8 11" id="KW-0333">Golgi apparatus</keyword>
<evidence type="ECO:0000256" key="8">
    <source>
        <dbReference type="ARBA" id="ARBA00023034"/>
    </source>
</evidence>
<dbReference type="OrthoDB" id="5512589at2759"/>
<evidence type="ECO:0000256" key="1">
    <source>
        <dbReference type="ARBA" id="ARBA00004323"/>
    </source>
</evidence>
<keyword evidence="7 11" id="KW-1133">Transmembrane helix</keyword>
<evidence type="ECO:0000256" key="6">
    <source>
        <dbReference type="ARBA" id="ARBA00022968"/>
    </source>
</evidence>
<keyword evidence="9 11" id="KW-0472">Membrane</keyword>
<protein>
    <recommendedName>
        <fullName evidence="11">Hexosyltransferase</fullName>
        <ecNumber evidence="11">2.4.1.-</ecNumber>
    </recommendedName>
</protein>
<comment type="caution">
    <text evidence="12">The sequence shown here is derived from an EMBL/GenBank/DDBJ whole genome shotgun (WGS) entry which is preliminary data.</text>
</comment>
<keyword evidence="13" id="KW-1185">Reference proteome</keyword>
<reference evidence="12" key="1">
    <citation type="submission" date="2022-03" db="EMBL/GenBank/DDBJ databases">
        <authorList>
            <person name="Martin C."/>
        </authorList>
    </citation>
    <scope>NUCLEOTIDE SEQUENCE</scope>
</reference>
<feature type="transmembrane region" description="Helical" evidence="11">
    <location>
        <begin position="12"/>
        <end position="33"/>
    </location>
</feature>
<name>A0A8J1Y281_OWEFU</name>
<sequence length="401" mass="46592">MMLRLHYKYMRGSLLVNVIAICCSISMFTYMFFNGYPRTVIYLYRLSNATDLYPPLRKDVIEAVSMLSKTKLRNIQQFTEYEAMTMPDSNPHSISRRNIQASKVPSSIVDQEGFLINQRVCDDDTVMVVVVCSAVYRFEQRKVIRKTWASVTKDPLLRTKLVFMLAVHPDPYMQKYVIEESVKHEDIIQDNFIDSYQNLSLKSIGMLKWFGESSCRNVKYLLKTDDDMFVNIPNLLKDIAFRESFQPIKWTIMGHLQIGARPDLDPQSKWFTPKSKFHKKTYPDYCSGTAYVLTNDIINALYKAALNTPIFWLEDVYITGILAEKVKAKHIQNHKFDSVGRERDPCVLRTIISVHRVNSIDLQKIWTGINNDSLICDYPTATNVDNINVRDLKLHKNKPKR</sequence>
<dbReference type="PANTHER" id="PTHR11214">
    <property type="entry name" value="BETA-1,3-N-ACETYLGLUCOSAMINYLTRANSFERASE"/>
    <property type="match status" value="1"/>
</dbReference>
<keyword evidence="3 11" id="KW-0328">Glycosyltransferase</keyword>
<evidence type="ECO:0000256" key="5">
    <source>
        <dbReference type="ARBA" id="ARBA00022692"/>
    </source>
</evidence>
<evidence type="ECO:0000256" key="10">
    <source>
        <dbReference type="ARBA" id="ARBA00023180"/>
    </source>
</evidence>
<keyword evidence="6 11" id="KW-0735">Signal-anchor</keyword>
<dbReference type="Gene3D" id="3.90.550.50">
    <property type="match status" value="1"/>
</dbReference>
<evidence type="ECO:0000256" key="2">
    <source>
        <dbReference type="ARBA" id="ARBA00008661"/>
    </source>
</evidence>
<evidence type="ECO:0000256" key="7">
    <source>
        <dbReference type="ARBA" id="ARBA00022989"/>
    </source>
</evidence>
<dbReference type="EMBL" id="CAIIXF020000001">
    <property type="protein sequence ID" value="CAH1773095.1"/>
    <property type="molecule type" value="Genomic_DNA"/>
</dbReference>
<dbReference type="PANTHER" id="PTHR11214:SF314">
    <property type="entry name" value="HEXOSYLTRANSFERASE"/>
    <property type="match status" value="1"/>
</dbReference>
<evidence type="ECO:0000256" key="4">
    <source>
        <dbReference type="ARBA" id="ARBA00022679"/>
    </source>
</evidence>
<evidence type="ECO:0000256" key="3">
    <source>
        <dbReference type="ARBA" id="ARBA00022676"/>
    </source>
</evidence>
<comment type="subcellular location">
    <subcellularLocation>
        <location evidence="1 11">Golgi apparatus membrane</location>
        <topology evidence="1 11">Single-pass type II membrane protein</topology>
    </subcellularLocation>
</comment>